<evidence type="ECO:0000313" key="4">
    <source>
        <dbReference type="Proteomes" id="UP000193804"/>
    </source>
</evidence>
<keyword evidence="4" id="KW-1185">Reference proteome</keyword>
<evidence type="ECO:0000256" key="1">
    <source>
        <dbReference type="SAM" id="MobiDB-lite"/>
    </source>
</evidence>
<dbReference type="GO" id="GO:0070006">
    <property type="term" value="F:metalloaminopeptidase activity"/>
    <property type="evidence" value="ECO:0007669"/>
    <property type="project" value="TreeGrafter"/>
</dbReference>
<dbReference type="Pfam" id="PF01433">
    <property type="entry name" value="Peptidase_M1"/>
    <property type="match status" value="1"/>
</dbReference>
<dbReference type="Proteomes" id="UP000193804">
    <property type="component" value="Unassembled WGS sequence"/>
</dbReference>
<dbReference type="GO" id="GO:0016020">
    <property type="term" value="C:membrane"/>
    <property type="evidence" value="ECO:0007669"/>
    <property type="project" value="TreeGrafter"/>
</dbReference>
<dbReference type="STRING" id="1028.SAMN05661096_01105"/>
<organism evidence="3 4">
    <name type="scientific">Marivirga sericea</name>
    <dbReference type="NCBI Taxonomy" id="1028"/>
    <lineage>
        <taxon>Bacteria</taxon>
        <taxon>Pseudomonadati</taxon>
        <taxon>Bacteroidota</taxon>
        <taxon>Cytophagia</taxon>
        <taxon>Cytophagales</taxon>
        <taxon>Marivirgaceae</taxon>
        <taxon>Marivirga</taxon>
    </lineage>
</organism>
<evidence type="ECO:0000313" key="3">
    <source>
        <dbReference type="EMBL" id="SMG20523.1"/>
    </source>
</evidence>
<accession>A0A1X7IYY1</accession>
<dbReference type="GO" id="GO:0043171">
    <property type="term" value="P:peptide catabolic process"/>
    <property type="evidence" value="ECO:0007669"/>
    <property type="project" value="TreeGrafter"/>
</dbReference>
<dbReference type="EMBL" id="FXAW01000002">
    <property type="protein sequence ID" value="SMG20523.1"/>
    <property type="molecule type" value="Genomic_DNA"/>
</dbReference>
<reference evidence="4" key="1">
    <citation type="submission" date="2017-04" db="EMBL/GenBank/DDBJ databases">
        <authorList>
            <person name="Varghese N."/>
            <person name="Submissions S."/>
        </authorList>
    </citation>
    <scope>NUCLEOTIDE SEQUENCE [LARGE SCALE GENOMIC DNA]</scope>
    <source>
        <strain evidence="4">DSM 4125</strain>
    </source>
</reference>
<proteinExistence type="predicted"/>
<protein>
    <recommendedName>
        <fullName evidence="2">Peptidase M1 membrane alanine aminopeptidase domain-containing protein</fullName>
    </recommendedName>
</protein>
<gene>
    <name evidence="3" type="ORF">SAMN05661096_01105</name>
</gene>
<dbReference type="AlphaFoldDB" id="A0A1X7IYY1"/>
<evidence type="ECO:0000259" key="2">
    <source>
        <dbReference type="Pfam" id="PF01433"/>
    </source>
</evidence>
<dbReference type="GO" id="GO:0005737">
    <property type="term" value="C:cytoplasm"/>
    <property type="evidence" value="ECO:0007669"/>
    <property type="project" value="TreeGrafter"/>
</dbReference>
<dbReference type="CDD" id="cd09604">
    <property type="entry name" value="M1_APN_like"/>
    <property type="match status" value="1"/>
</dbReference>
<dbReference type="GO" id="GO:0008270">
    <property type="term" value="F:zinc ion binding"/>
    <property type="evidence" value="ECO:0007669"/>
    <property type="project" value="InterPro"/>
</dbReference>
<dbReference type="Gene3D" id="1.10.390.10">
    <property type="entry name" value="Neutral Protease Domain 2"/>
    <property type="match status" value="1"/>
</dbReference>
<sequence length="762" mass="87561">MSSNFLVVLGYILANNMKTMKKLLMMILICAPFLTVAQEQEYKERFEQLGSMLPTPNSYRTASGAPGENYWQQKADYTIKVKLTESSNKITGSETITYYNQSPHPLNYLWLQLDQNMRAEGSDSELVSNATFFNDTIPAKYLEQYVANGGSSYDFPGGFNIESVKNAEGEDMDYLVQKTMMKIRLPQTLKPGENISFSIDWNYFVNDRMKGGGRSGFEYFEEDGNSLYTIAQFFPRMAVYNDVEGWQNKQFLGSGEFALTFGDYDVEITVPDDFIVGATGMVQNPKEVLTKEQAKRYEKALKSTEQTFIVTEEEAIENEKDKSTNYETWKFKAENVRDFGFAASRKFIWDGQMVELESTKPFAQSFYPKEGNPLWEKESTKAVKNTLVLYSERTFDYPYPQATSVHAASIGMEYPMICFNFGRPDENGEYSVRTQLGMTYVIVHEIGHNYFPMIVNSDERQWAWMDEGLNSFLESNVMFEYYPDLPYSDNIPQAVTGYMKSSKDQQRAIMTNPEQVLRLGPNAYSKPAAALNLLRNTIMGPELFDESFKAYAQRWMFKHPTPADFFRTMEDASAVDLDWFWRGWFYTTDHVDISVDEVKYFRIAQEESDMEKNANAPKGDLGEGETEELNTDFSDGPSYISVSNTPDFWFGEYRSKVDDDAIKARYADKHFYEITLSNEGGLVSPLLFTIEYTDGEKEEKYIPAEIWRKNEGKTRKMLILDKEVSKIVFDSEGDLADTDKSDNVFPKEEGKTKLDKFKEKGE</sequence>
<dbReference type="GO" id="GO:0042277">
    <property type="term" value="F:peptide binding"/>
    <property type="evidence" value="ECO:0007669"/>
    <property type="project" value="TreeGrafter"/>
</dbReference>
<dbReference type="PANTHER" id="PTHR11533:SF174">
    <property type="entry name" value="PUROMYCIN-SENSITIVE AMINOPEPTIDASE-RELATED"/>
    <property type="match status" value="1"/>
</dbReference>
<dbReference type="SUPFAM" id="SSF55486">
    <property type="entry name" value="Metalloproteases ('zincins'), catalytic domain"/>
    <property type="match status" value="1"/>
</dbReference>
<feature type="region of interest" description="Disordered" evidence="1">
    <location>
        <begin position="611"/>
        <end position="636"/>
    </location>
</feature>
<feature type="domain" description="Peptidase M1 membrane alanine aminopeptidase" evidence="2">
    <location>
        <begin position="428"/>
        <end position="584"/>
    </location>
</feature>
<dbReference type="GO" id="GO:0005615">
    <property type="term" value="C:extracellular space"/>
    <property type="evidence" value="ECO:0007669"/>
    <property type="project" value="TreeGrafter"/>
</dbReference>
<dbReference type="InterPro" id="IPR050344">
    <property type="entry name" value="Peptidase_M1_aminopeptidases"/>
</dbReference>
<dbReference type="InterPro" id="IPR027268">
    <property type="entry name" value="Peptidase_M4/M1_CTD_sf"/>
</dbReference>
<dbReference type="PANTHER" id="PTHR11533">
    <property type="entry name" value="PROTEASE M1 ZINC METALLOPROTEASE"/>
    <property type="match status" value="1"/>
</dbReference>
<dbReference type="InterPro" id="IPR014782">
    <property type="entry name" value="Peptidase_M1_dom"/>
</dbReference>
<name>A0A1X7IYY1_9BACT</name>